<evidence type="ECO:0000313" key="3">
    <source>
        <dbReference type="Proteomes" id="UP001279734"/>
    </source>
</evidence>
<dbReference type="AlphaFoldDB" id="A0AAD3T9N7"/>
<dbReference type="Proteomes" id="UP001279734">
    <property type="component" value="Unassembled WGS sequence"/>
</dbReference>
<reference evidence="2" key="1">
    <citation type="submission" date="2023-05" db="EMBL/GenBank/DDBJ databases">
        <title>Nepenthes gracilis genome sequencing.</title>
        <authorList>
            <person name="Fukushima K."/>
        </authorList>
    </citation>
    <scope>NUCLEOTIDE SEQUENCE</scope>
    <source>
        <strain evidence="2">SING2019-196</strain>
    </source>
</reference>
<feature type="signal peptide" evidence="1">
    <location>
        <begin position="1"/>
        <end position="20"/>
    </location>
</feature>
<sequence>MWSHVAGAVWVFQFPLFVLSEFEILTEETVFVSEAGPSMEDPKVASELCVGADCSSNLDFQNGPPITVAGSPSGRPKL</sequence>
<feature type="chain" id="PRO_5042104987" description="Secreted protein" evidence="1">
    <location>
        <begin position="21"/>
        <end position="78"/>
    </location>
</feature>
<name>A0AAD3T9N7_NEPGR</name>
<gene>
    <name evidence="2" type="ORF">Nepgr_027230</name>
</gene>
<comment type="caution">
    <text evidence="2">The sequence shown here is derived from an EMBL/GenBank/DDBJ whole genome shotgun (WGS) entry which is preliminary data.</text>
</comment>
<keyword evidence="3" id="KW-1185">Reference proteome</keyword>
<accession>A0AAD3T9N7</accession>
<proteinExistence type="predicted"/>
<dbReference type="EMBL" id="BSYO01000029">
    <property type="protein sequence ID" value="GMH25387.1"/>
    <property type="molecule type" value="Genomic_DNA"/>
</dbReference>
<keyword evidence="1" id="KW-0732">Signal</keyword>
<organism evidence="2 3">
    <name type="scientific">Nepenthes gracilis</name>
    <name type="common">Slender pitcher plant</name>
    <dbReference type="NCBI Taxonomy" id="150966"/>
    <lineage>
        <taxon>Eukaryota</taxon>
        <taxon>Viridiplantae</taxon>
        <taxon>Streptophyta</taxon>
        <taxon>Embryophyta</taxon>
        <taxon>Tracheophyta</taxon>
        <taxon>Spermatophyta</taxon>
        <taxon>Magnoliopsida</taxon>
        <taxon>eudicotyledons</taxon>
        <taxon>Gunneridae</taxon>
        <taxon>Pentapetalae</taxon>
        <taxon>Caryophyllales</taxon>
        <taxon>Nepenthaceae</taxon>
        <taxon>Nepenthes</taxon>
    </lineage>
</organism>
<evidence type="ECO:0008006" key="4">
    <source>
        <dbReference type="Google" id="ProtNLM"/>
    </source>
</evidence>
<evidence type="ECO:0000256" key="1">
    <source>
        <dbReference type="SAM" id="SignalP"/>
    </source>
</evidence>
<evidence type="ECO:0000313" key="2">
    <source>
        <dbReference type="EMBL" id="GMH25387.1"/>
    </source>
</evidence>
<protein>
    <recommendedName>
        <fullName evidence="4">Secreted protein</fullName>
    </recommendedName>
</protein>